<dbReference type="Proteomes" id="UP000006523">
    <property type="component" value="Segment"/>
</dbReference>
<dbReference type="GO" id="GO:0016832">
    <property type="term" value="F:aldehyde-lyase activity"/>
    <property type="evidence" value="ECO:0007669"/>
    <property type="project" value="InterPro"/>
</dbReference>
<evidence type="ECO:0000256" key="3">
    <source>
        <dbReference type="ARBA" id="ARBA00023270"/>
    </source>
</evidence>
<dbReference type="KEGG" id="vg:10327423"/>
<dbReference type="InterPro" id="IPR001585">
    <property type="entry name" value="TAL/FSA"/>
</dbReference>
<keyword evidence="3" id="KW-0704">Schiff base</keyword>
<proteinExistence type="predicted"/>
<evidence type="ECO:0000313" key="4">
    <source>
        <dbReference type="EMBL" id="ADO97145.1"/>
    </source>
</evidence>
<sequence length="221" mass="24271">MKIFLDCSDPELIAHAYETGLIDGVTTNPSLMRKAGEDPKHVIKEIAAIFPWNASISAEVVGETAEEMVDMAEEYLDIGPNITIKVPCTVEGLKACRDLSEDDVTVNVTLIFTPAQAILASKAGATYVSPFVGRVYDQSFDGIKLIEEIADVYATHQTKTNVLAASIRDVHQVSAAFRVGADICTIPLPVFNKMYHHVLTDKGLEAFDKDWRELQQCLEVV</sequence>
<dbReference type="InterPro" id="IPR013785">
    <property type="entry name" value="Aldolase_TIM"/>
</dbReference>
<reference evidence="4 5" key="1">
    <citation type="journal article" date="2010" name="Environ. Microbiol.">
        <title>Genomic analysis of oceanic cyanobacterial myoviruses compared with T4-like myoviruses from diverse hosts and environments.</title>
        <authorList>
            <person name="Sullivan M.B."/>
            <person name="Huang K.H."/>
            <person name="Ignacio-Espinoza J.C."/>
            <person name="Berlin A.M."/>
            <person name="Kelly L."/>
            <person name="Weigele P.R."/>
            <person name="DeFrancesco A.S."/>
            <person name="Kern S.E."/>
            <person name="Thompson L.R."/>
            <person name="Young S."/>
            <person name="Yandava C."/>
            <person name="Fu R."/>
            <person name="Krastins B."/>
            <person name="Chase M."/>
            <person name="Sarracino D."/>
            <person name="Osburne M.S."/>
            <person name="Henn M.R."/>
            <person name="Chisholm S.W."/>
        </authorList>
    </citation>
    <scope>NUCLEOTIDE SEQUENCE [LARGE SCALE GENOMIC DNA]</scope>
    <source>
        <strain evidence="4">6501-1</strain>
    </source>
</reference>
<comment type="subcellular location">
    <subcellularLocation>
        <location evidence="1">Cytoplasm</location>
    </subcellularLocation>
</comment>
<accession>E3SIL2</accession>
<evidence type="ECO:0000256" key="2">
    <source>
        <dbReference type="ARBA" id="ARBA00022490"/>
    </source>
</evidence>
<keyword evidence="2" id="KW-0963">Cytoplasm</keyword>
<organism evidence="4 5">
    <name type="scientific">Synechococcus phage S-SM1</name>
    <dbReference type="NCBI Taxonomy" id="444859"/>
    <lineage>
        <taxon>Viruses</taxon>
        <taxon>Duplodnaviria</taxon>
        <taxon>Heunggongvirae</taxon>
        <taxon>Uroviricota</taxon>
        <taxon>Caudoviricetes</taxon>
        <taxon>Pantevenvirales</taxon>
        <taxon>Kyanoviridae</taxon>
        <taxon>Thetisvirus</taxon>
        <taxon>Thetisvirus ssm1</taxon>
    </lineage>
</organism>
<dbReference type="GeneID" id="10327423"/>
<dbReference type="SUPFAM" id="SSF51569">
    <property type="entry name" value="Aldolase"/>
    <property type="match status" value="1"/>
</dbReference>
<dbReference type="PROSITE" id="PS01054">
    <property type="entry name" value="TRANSALDOLASE_1"/>
    <property type="match status" value="1"/>
</dbReference>
<dbReference type="OrthoDB" id="8715at10239"/>
<dbReference type="InterPro" id="IPR018225">
    <property type="entry name" value="Transaldolase_AS"/>
</dbReference>
<keyword evidence="5" id="KW-1185">Reference proteome</keyword>
<dbReference type="PANTHER" id="PTHR10683:SF40">
    <property type="entry name" value="FRUCTOSE-6-PHOSPHATE ALDOLASE 1-RELATED"/>
    <property type="match status" value="1"/>
</dbReference>
<dbReference type="FunFam" id="3.20.20.70:FF:000018">
    <property type="entry name" value="Probable transaldolase"/>
    <property type="match status" value="1"/>
</dbReference>
<dbReference type="GO" id="GO:0005975">
    <property type="term" value="P:carbohydrate metabolic process"/>
    <property type="evidence" value="ECO:0007669"/>
    <property type="project" value="InterPro"/>
</dbReference>
<protein>
    <submittedName>
        <fullName evidence="4">Transaldolase-like protein</fullName>
    </submittedName>
</protein>
<name>E3SIL2_9CAUD</name>
<dbReference type="PANTHER" id="PTHR10683">
    <property type="entry name" value="TRANSALDOLASE"/>
    <property type="match status" value="1"/>
</dbReference>
<dbReference type="PROSITE" id="PS00958">
    <property type="entry name" value="TRANSALDOLASE_2"/>
    <property type="match status" value="1"/>
</dbReference>
<dbReference type="RefSeq" id="YP_004323096.1">
    <property type="nucleotide sequence ID" value="NC_015282.1"/>
</dbReference>
<dbReference type="Gene3D" id="3.20.20.70">
    <property type="entry name" value="Aldolase class I"/>
    <property type="match status" value="1"/>
</dbReference>
<dbReference type="EMBL" id="GU071094">
    <property type="protein sequence ID" value="ADO97145.1"/>
    <property type="molecule type" value="Genomic_DNA"/>
</dbReference>
<gene>
    <name evidence="4" type="primary">talC</name>
    <name evidence="4" type="ORF">SSM1_205</name>
</gene>
<evidence type="ECO:0000313" key="5">
    <source>
        <dbReference type="Proteomes" id="UP000006523"/>
    </source>
</evidence>
<dbReference type="CDD" id="cd00956">
    <property type="entry name" value="Transaldolase_FSA"/>
    <property type="match status" value="1"/>
</dbReference>
<dbReference type="Pfam" id="PF00923">
    <property type="entry name" value="TAL_FSA"/>
    <property type="match status" value="1"/>
</dbReference>
<dbReference type="InterPro" id="IPR033919">
    <property type="entry name" value="TSA/FSA_arc/bac"/>
</dbReference>
<evidence type="ECO:0000256" key="1">
    <source>
        <dbReference type="ARBA" id="ARBA00004496"/>
    </source>
</evidence>